<dbReference type="Proteomes" id="UP000325081">
    <property type="component" value="Unassembled WGS sequence"/>
</dbReference>
<keyword evidence="2" id="KW-1185">Reference proteome</keyword>
<gene>
    <name evidence="1" type="ORF">STAS_35190</name>
</gene>
<protein>
    <submittedName>
        <fullName evidence="1">Phosphate acyltransferase</fullName>
    </submittedName>
</protein>
<keyword evidence="1" id="KW-0808">Transferase</keyword>
<name>A0A5A7RJJ1_STRAF</name>
<comment type="caution">
    <text evidence="1">The sequence shown here is derived from an EMBL/GenBank/DDBJ whole genome shotgun (WGS) entry which is preliminary data.</text>
</comment>
<accession>A0A5A7RJJ1</accession>
<reference evidence="2" key="1">
    <citation type="journal article" date="2019" name="Curr. Biol.">
        <title>Genome Sequence of Striga asiatica Provides Insight into the Evolution of Plant Parasitism.</title>
        <authorList>
            <person name="Yoshida S."/>
            <person name="Kim S."/>
            <person name="Wafula E.K."/>
            <person name="Tanskanen J."/>
            <person name="Kim Y.M."/>
            <person name="Honaas L."/>
            <person name="Yang Z."/>
            <person name="Spallek T."/>
            <person name="Conn C.E."/>
            <person name="Ichihashi Y."/>
            <person name="Cheong K."/>
            <person name="Cui S."/>
            <person name="Der J.P."/>
            <person name="Gundlach H."/>
            <person name="Jiao Y."/>
            <person name="Hori C."/>
            <person name="Ishida J.K."/>
            <person name="Kasahara H."/>
            <person name="Kiba T."/>
            <person name="Kim M.S."/>
            <person name="Koo N."/>
            <person name="Laohavisit A."/>
            <person name="Lee Y.H."/>
            <person name="Lumba S."/>
            <person name="McCourt P."/>
            <person name="Mortimer J.C."/>
            <person name="Mutuku J.M."/>
            <person name="Nomura T."/>
            <person name="Sasaki-Sekimoto Y."/>
            <person name="Seto Y."/>
            <person name="Wang Y."/>
            <person name="Wakatake T."/>
            <person name="Sakakibara H."/>
            <person name="Demura T."/>
            <person name="Yamaguchi S."/>
            <person name="Yoneyama K."/>
            <person name="Manabe R.I."/>
            <person name="Nelson D.C."/>
            <person name="Schulman A.H."/>
            <person name="Timko M.P."/>
            <person name="dePamphilis C.W."/>
            <person name="Choi D."/>
            <person name="Shirasu K."/>
        </authorList>
    </citation>
    <scope>NUCLEOTIDE SEQUENCE [LARGE SCALE GENOMIC DNA]</scope>
    <source>
        <strain evidence="2">cv. UVA1</strain>
    </source>
</reference>
<keyword evidence="1" id="KW-0012">Acyltransferase</keyword>
<dbReference type="OrthoDB" id="1930084at2759"/>
<dbReference type="AlphaFoldDB" id="A0A5A7RJJ1"/>
<proteinExistence type="predicted"/>
<evidence type="ECO:0000313" key="2">
    <source>
        <dbReference type="Proteomes" id="UP000325081"/>
    </source>
</evidence>
<sequence length="144" mass="16753">MGSQSKINLTKPHYNISMSKRTRKSHLNLKIEPRECFEENNNGFEKNIIDKDCFLKNVTQQEKISLKQLIEGRCTLAQHFRDDGENQMVTGKYSDADGFQENKSKKITRKHVRLLSRLVKVTQEGYFGSWRKAAPLSLKLTKHK</sequence>
<dbReference type="GO" id="GO:0016746">
    <property type="term" value="F:acyltransferase activity"/>
    <property type="evidence" value="ECO:0007669"/>
    <property type="project" value="UniProtKB-KW"/>
</dbReference>
<organism evidence="1 2">
    <name type="scientific">Striga asiatica</name>
    <name type="common">Asiatic witchweed</name>
    <name type="synonym">Buchnera asiatica</name>
    <dbReference type="NCBI Taxonomy" id="4170"/>
    <lineage>
        <taxon>Eukaryota</taxon>
        <taxon>Viridiplantae</taxon>
        <taxon>Streptophyta</taxon>
        <taxon>Embryophyta</taxon>
        <taxon>Tracheophyta</taxon>
        <taxon>Spermatophyta</taxon>
        <taxon>Magnoliopsida</taxon>
        <taxon>eudicotyledons</taxon>
        <taxon>Gunneridae</taxon>
        <taxon>Pentapetalae</taxon>
        <taxon>asterids</taxon>
        <taxon>lamiids</taxon>
        <taxon>Lamiales</taxon>
        <taxon>Orobanchaceae</taxon>
        <taxon>Buchnereae</taxon>
        <taxon>Striga</taxon>
    </lineage>
</organism>
<dbReference type="EMBL" id="BKCP01013292">
    <property type="protein sequence ID" value="GER57385.1"/>
    <property type="molecule type" value="Genomic_DNA"/>
</dbReference>
<evidence type="ECO:0000313" key="1">
    <source>
        <dbReference type="EMBL" id="GER57385.1"/>
    </source>
</evidence>